<evidence type="ECO:0000313" key="2">
    <source>
        <dbReference type="EMBL" id="GGX72466.1"/>
    </source>
</evidence>
<dbReference type="InterPro" id="IPR036754">
    <property type="entry name" value="YbaK/aa-tRNA-synt-asso_dom_sf"/>
</dbReference>
<keyword evidence="3" id="KW-1185">Reference proteome</keyword>
<dbReference type="Proteomes" id="UP000626148">
    <property type="component" value="Unassembled WGS sequence"/>
</dbReference>
<dbReference type="InterPro" id="IPR007214">
    <property type="entry name" value="YbaK/aa-tRNA-synth-assoc-dom"/>
</dbReference>
<dbReference type="CDD" id="cd04333">
    <property type="entry name" value="ProX_deacylase"/>
    <property type="match status" value="1"/>
</dbReference>
<dbReference type="EMBL" id="BMXR01000015">
    <property type="protein sequence ID" value="GGX72466.1"/>
    <property type="molecule type" value="Genomic_DNA"/>
</dbReference>
<organism evidence="2 3">
    <name type="scientific">Saccharospirillum salsuginis</name>
    <dbReference type="NCBI Taxonomy" id="418750"/>
    <lineage>
        <taxon>Bacteria</taxon>
        <taxon>Pseudomonadati</taxon>
        <taxon>Pseudomonadota</taxon>
        <taxon>Gammaproteobacteria</taxon>
        <taxon>Oceanospirillales</taxon>
        <taxon>Saccharospirillaceae</taxon>
        <taxon>Saccharospirillum</taxon>
    </lineage>
</organism>
<reference evidence="2" key="1">
    <citation type="journal article" date="2014" name="Int. J. Syst. Evol. Microbiol.">
        <title>Complete genome sequence of Corynebacterium casei LMG S-19264T (=DSM 44701T), isolated from a smear-ripened cheese.</title>
        <authorList>
            <consortium name="US DOE Joint Genome Institute (JGI-PGF)"/>
            <person name="Walter F."/>
            <person name="Albersmeier A."/>
            <person name="Kalinowski J."/>
            <person name="Ruckert C."/>
        </authorList>
    </citation>
    <scope>NUCLEOTIDE SEQUENCE</scope>
    <source>
        <strain evidence="2">KCTC 22169</strain>
    </source>
</reference>
<protein>
    <recommendedName>
        <fullName evidence="1">YbaK/aminoacyl-tRNA synthetase-associated domain-containing protein</fullName>
    </recommendedName>
</protein>
<dbReference type="GO" id="GO:0002161">
    <property type="term" value="F:aminoacyl-tRNA deacylase activity"/>
    <property type="evidence" value="ECO:0007669"/>
    <property type="project" value="InterPro"/>
</dbReference>
<dbReference type="AlphaFoldDB" id="A0A918KT75"/>
<proteinExistence type="predicted"/>
<feature type="domain" description="YbaK/aminoacyl-tRNA synthetase-associated" evidence="1">
    <location>
        <begin position="25"/>
        <end position="144"/>
    </location>
</feature>
<evidence type="ECO:0000259" key="1">
    <source>
        <dbReference type="Pfam" id="PF04073"/>
    </source>
</evidence>
<dbReference type="Pfam" id="PF04073">
    <property type="entry name" value="tRNA_edit"/>
    <property type="match status" value="1"/>
</dbReference>
<comment type="caution">
    <text evidence="2">The sequence shown here is derived from an EMBL/GenBank/DDBJ whole genome shotgun (WGS) entry which is preliminary data.</text>
</comment>
<dbReference type="PANTHER" id="PTHR30411:SF1">
    <property type="entry name" value="CYTOPLASMIC PROTEIN"/>
    <property type="match status" value="1"/>
</dbReference>
<gene>
    <name evidence="2" type="ORF">GCM10007392_44910</name>
</gene>
<name>A0A918KT75_9GAMM</name>
<dbReference type="RefSeq" id="WP_189613031.1">
    <property type="nucleotide sequence ID" value="NZ_BMXR01000015.1"/>
</dbReference>
<reference evidence="2" key="2">
    <citation type="submission" date="2020-09" db="EMBL/GenBank/DDBJ databases">
        <authorList>
            <person name="Sun Q."/>
            <person name="Kim S."/>
        </authorList>
    </citation>
    <scope>NUCLEOTIDE SEQUENCE</scope>
    <source>
        <strain evidence="2">KCTC 22169</strain>
    </source>
</reference>
<dbReference type="PANTHER" id="PTHR30411">
    <property type="entry name" value="CYTOPLASMIC PROTEIN"/>
    <property type="match status" value="1"/>
</dbReference>
<sequence>MGFERLSDFLREHGVTSEVLSLSANTATVADAANALGTTPDRIIKSVLVMAESTPVLVITNGTARIDTKLLARHLGVSKNRVKLAKPATVLEITGFEVGGVPPFGHKQRIRTIIDERVLALPEVYGGSGSHDSLLKVAPAEIVRVAEAQPVDFSEPSES</sequence>
<evidence type="ECO:0000313" key="3">
    <source>
        <dbReference type="Proteomes" id="UP000626148"/>
    </source>
</evidence>
<dbReference type="SUPFAM" id="SSF55826">
    <property type="entry name" value="YbaK/ProRS associated domain"/>
    <property type="match status" value="1"/>
</dbReference>
<dbReference type="Gene3D" id="3.90.960.10">
    <property type="entry name" value="YbaK/aminoacyl-tRNA synthetase-associated domain"/>
    <property type="match status" value="1"/>
</dbReference>
<accession>A0A918KT75</accession>